<dbReference type="InterPro" id="IPR036291">
    <property type="entry name" value="NAD(P)-bd_dom_sf"/>
</dbReference>
<dbReference type="RefSeq" id="WP_350446302.1">
    <property type="nucleotide sequence ID" value="NZ_CP158373.1"/>
</dbReference>
<dbReference type="AlphaFoldDB" id="A0AAU7XYR7"/>
<proteinExistence type="predicted"/>
<feature type="domain" description="NAD(P)-binding" evidence="1">
    <location>
        <begin position="15"/>
        <end position="131"/>
    </location>
</feature>
<dbReference type="SUPFAM" id="SSF51735">
    <property type="entry name" value="NAD(P)-binding Rossmann-fold domains"/>
    <property type="match status" value="1"/>
</dbReference>
<sequence>MKNLESPAYKLALFGALGSLGSAVLVEALSRQWEATALLDDLNAVPSRPGIRTKPGDPFDALAVSHAVAGMDAVLCNLCSHPLLASARQPAVGFEVEFRSITALLDGLALAKVKRLLVIGDFRWLDETAGYPDGPGAQLQQRLLDSPLGWTLVDAPSVGGEDLFGLDDFLVPTHSNEPDAVTALRRFAAAVLDECQLAAHWHQRVRIQG</sequence>
<dbReference type="Pfam" id="PF13460">
    <property type="entry name" value="NAD_binding_10"/>
    <property type="match status" value="1"/>
</dbReference>
<dbReference type="Gene3D" id="3.40.50.720">
    <property type="entry name" value="NAD(P)-binding Rossmann-like Domain"/>
    <property type="match status" value="1"/>
</dbReference>
<accession>A0AAU7XYR7</accession>
<gene>
    <name evidence="2" type="ORF">ABS648_17320</name>
</gene>
<evidence type="ECO:0000313" key="2">
    <source>
        <dbReference type="EMBL" id="XBY61726.1"/>
    </source>
</evidence>
<protein>
    <submittedName>
        <fullName evidence="2">NAD(P)H-binding protein</fullName>
    </submittedName>
</protein>
<dbReference type="InterPro" id="IPR016040">
    <property type="entry name" value="NAD(P)-bd_dom"/>
</dbReference>
<evidence type="ECO:0000259" key="1">
    <source>
        <dbReference type="Pfam" id="PF13460"/>
    </source>
</evidence>
<name>A0AAU7XYR7_9PSED</name>
<organism evidence="2">
    <name type="scientific">Pseudomonas solani</name>
    <dbReference type="NCBI Taxonomy" id="2731552"/>
    <lineage>
        <taxon>Bacteria</taxon>
        <taxon>Pseudomonadati</taxon>
        <taxon>Pseudomonadota</taxon>
        <taxon>Gammaproteobacteria</taxon>
        <taxon>Pseudomonadales</taxon>
        <taxon>Pseudomonadaceae</taxon>
        <taxon>Pseudomonas</taxon>
    </lineage>
</organism>
<dbReference type="EMBL" id="CP158373">
    <property type="protein sequence ID" value="XBY61726.1"/>
    <property type="molecule type" value="Genomic_DNA"/>
</dbReference>
<reference evidence="2" key="1">
    <citation type="submission" date="2023-08" db="EMBL/GenBank/DDBJ databases">
        <title>Increased levels of nutrients transform a symbiont into a lethal pathobiont.</title>
        <authorList>
            <person name="Lachnit T."/>
            <person name="Ulrich L."/>
            <person name="Willmer F.M."/>
            <person name="Hasenbein T."/>
            <person name="Steiner L.X."/>
            <person name="Wolters M."/>
            <person name="Herbst E.M."/>
            <person name="Deines P."/>
        </authorList>
    </citation>
    <scope>NUCLEOTIDE SEQUENCE</scope>
    <source>
        <strain evidence="2">T3</strain>
    </source>
</reference>